<keyword evidence="10" id="KW-0460">Magnesium</keyword>
<dbReference type="Pfam" id="PF02581">
    <property type="entry name" value="TMP-TENI"/>
    <property type="match status" value="1"/>
</dbReference>
<comment type="catalytic activity">
    <reaction evidence="1">
        <text>5-(2-hydroxyethyl)-4-methylthiazole + ATP = 4-methyl-5-(2-phosphooxyethyl)-thiazole + ADP + H(+)</text>
        <dbReference type="Rhea" id="RHEA:24212"/>
        <dbReference type="ChEBI" id="CHEBI:15378"/>
        <dbReference type="ChEBI" id="CHEBI:17957"/>
        <dbReference type="ChEBI" id="CHEBI:30616"/>
        <dbReference type="ChEBI" id="CHEBI:58296"/>
        <dbReference type="ChEBI" id="CHEBI:456216"/>
        <dbReference type="EC" id="2.7.1.50"/>
    </reaction>
</comment>
<evidence type="ECO:0000313" key="13">
    <source>
        <dbReference type="EMBL" id="RPB13107.1"/>
    </source>
</evidence>
<evidence type="ECO:0000313" key="14">
    <source>
        <dbReference type="Proteomes" id="UP000277580"/>
    </source>
</evidence>
<evidence type="ECO:0000259" key="12">
    <source>
        <dbReference type="Pfam" id="PF02581"/>
    </source>
</evidence>
<dbReference type="GO" id="GO:0004417">
    <property type="term" value="F:hydroxyethylthiazole kinase activity"/>
    <property type="evidence" value="ECO:0007669"/>
    <property type="project" value="UniProtKB-EC"/>
</dbReference>
<dbReference type="GO" id="GO:0005524">
    <property type="term" value="F:ATP binding"/>
    <property type="evidence" value="ECO:0007669"/>
    <property type="project" value="UniProtKB-KW"/>
</dbReference>
<evidence type="ECO:0000256" key="2">
    <source>
        <dbReference type="ARBA" id="ARBA00001946"/>
    </source>
</evidence>
<dbReference type="InterPro" id="IPR000417">
    <property type="entry name" value="Hyethyz_kinase"/>
</dbReference>
<evidence type="ECO:0000256" key="6">
    <source>
        <dbReference type="ARBA" id="ARBA00022723"/>
    </source>
</evidence>
<keyword evidence="7" id="KW-0547">Nucleotide-binding</keyword>
<evidence type="ECO:0000256" key="5">
    <source>
        <dbReference type="ARBA" id="ARBA00022679"/>
    </source>
</evidence>
<dbReference type="InterPro" id="IPR022998">
    <property type="entry name" value="ThiamineP_synth_TenI"/>
</dbReference>
<reference evidence="13 14" key="1">
    <citation type="journal article" date="2018" name="Nat. Ecol. Evol.">
        <title>Pezizomycetes genomes reveal the molecular basis of ectomycorrhizal truffle lifestyle.</title>
        <authorList>
            <person name="Murat C."/>
            <person name="Payen T."/>
            <person name="Noel B."/>
            <person name="Kuo A."/>
            <person name="Morin E."/>
            <person name="Chen J."/>
            <person name="Kohler A."/>
            <person name="Krizsan K."/>
            <person name="Balestrini R."/>
            <person name="Da Silva C."/>
            <person name="Montanini B."/>
            <person name="Hainaut M."/>
            <person name="Levati E."/>
            <person name="Barry K.W."/>
            <person name="Belfiori B."/>
            <person name="Cichocki N."/>
            <person name="Clum A."/>
            <person name="Dockter R.B."/>
            <person name="Fauchery L."/>
            <person name="Guy J."/>
            <person name="Iotti M."/>
            <person name="Le Tacon F."/>
            <person name="Lindquist E.A."/>
            <person name="Lipzen A."/>
            <person name="Malagnac F."/>
            <person name="Mello A."/>
            <person name="Molinier V."/>
            <person name="Miyauchi S."/>
            <person name="Poulain J."/>
            <person name="Riccioni C."/>
            <person name="Rubini A."/>
            <person name="Sitrit Y."/>
            <person name="Splivallo R."/>
            <person name="Traeger S."/>
            <person name="Wang M."/>
            <person name="Zifcakova L."/>
            <person name="Wipf D."/>
            <person name="Zambonelli A."/>
            <person name="Paolocci F."/>
            <person name="Nowrousian M."/>
            <person name="Ottonello S."/>
            <person name="Baldrian P."/>
            <person name="Spatafora J.W."/>
            <person name="Henrissat B."/>
            <person name="Nagy L.G."/>
            <person name="Aury J.M."/>
            <person name="Wincker P."/>
            <person name="Grigoriev I.V."/>
            <person name="Bonfante P."/>
            <person name="Martin F.M."/>
        </authorList>
    </citation>
    <scope>NUCLEOTIDE SEQUENCE [LARGE SCALE GENOMIC DNA]</scope>
    <source>
        <strain evidence="13 14">CCBAS932</strain>
    </source>
</reference>
<dbReference type="InterPro" id="IPR029056">
    <property type="entry name" value="Ribokinase-like"/>
</dbReference>
<dbReference type="Gene3D" id="3.40.1190.20">
    <property type="match status" value="1"/>
</dbReference>
<dbReference type="PRINTS" id="PR01099">
    <property type="entry name" value="HYETHTZKNASE"/>
</dbReference>
<dbReference type="GO" id="GO:0009229">
    <property type="term" value="P:thiamine diphosphate biosynthetic process"/>
    <property type="evidence" value="ECO:0007669"/>
    <property type="project" value="UniProtKB-UniPathway"/>
</dbReference>
<dbReference type="EMBL" id="ML119124">
    <property type="protein sequence ID" value="RPB13107.1"/>
    <property type="molecule type" value="Genomic_DNA"/>
</dbReference>
<protein>
    <recommendedName>
        <fullName evidence="4">hydroxyethylthiazole kinase</fullName>
        <ecNumber evidence="4">2.7.1.50</ecNumber>
    </recommendedName>
</protein>
<organism evidence="13 14">
    <name type="scientific">Morchella conica CCBAS932</name>
    <dbReference type="NCBI Taxonomy" id="1392247"/>
    <lineage>
        <taxon>Eukaryota</taxon>
        <taxon>Fungi</taxon>
        <taxon>Dikarya</taxon>
        <taxon>Ascomycota</taxon>
        <taxon>Pezizomycotina</taxon>
        <taxon>Pezizomycetes</taxon>
        <taxon>Pezizales</taxon>
        <taxon>Morchellaceae</taxon>
        <taxon>Morchella</taxon>
    </lineage>
</organism>
<gene>
    <name evidence="13" type="ORF">P167DRAFT_564637</name>
</gene>
<dbReference type="InterPro" id="IPR013785">
    <property type="entry name" value="Aldolase_TIM"/>
</dbReference>
<dbReference type="STRING" id="1392247.A0A3N4KRH2"/>
<evidence type="ECO:0000256" key="11">
    <source>
        <dbReference type="ARBA" id="ARBA00022977"/>
    </source>
</evidence>
<comment type="cofactor">
    <cofactor evidence="2">
        <name>Mg(2+)</name>
        <dbReference type="ChEBI" id="CHEBI:18420"/>
    </cofactor>
</comment>
<dbReference type="InterPro" id="IPR036206">
    <property type="entry name" value="ThiamineP_synth_sf"/>
</dbReference>
<keyword evidence="14" id="KW-1185">Reference proteome</keyword>
<evidence type="ECO:0000256" key="4">
    <source>
        <dbReference type="ARBA" id="ARBA00012129"/>
    </source>
</evidence>
<dbReference type="Proteomes" id="UP000277580">
    <property type="component" value="Unassembled WGS sequence"/>
</dbReference>
<dbReference type="PANTHER" id="PTHR20857:SF23">
    <property type="entry name" value="THIAMINE BIOSYNTHETIC BIFUNCTIONAL ENZYME"/>
    <property type="match status" value="1"/>
</dbReference>
<dbReference type="SUPFAM" id="SSF51391">
    <property type="entry name" value="Thiamin phosphate synthase"/>
    <property type="match status" value="1"/>
</dbReference>
<sequence>MTDFSLYVVINPNLLRVSEELPPFKGRNEGPPHQGLVVDVQKVKDLIDAGATAIKLRGDSTIDTSDYTKLAKGIHEVTKKYSIPLIIHDRVDIAMASGVDGVEVGKGCLDYMSTRKIMGPEKLIGVSITNKRQAYLASKVQTAYQVIGPVYEPLLAVEPLQVSPLGAAGARDILSHVVGLDPKIQFLLAGGITPENVRRAISQSRVPLKKADGIALGYDPEILETKNLINAMQKSLEEDLASCAIGATVGSGDSVFSDTKKLPTAKVSSVIASISKHRPSFRCIVPEESKDITKGVSAAIGSVPEYSLVFEEMKYRCDNLQQLQSCLISMGTASTVGYIVALKLYNIKAFPVILEPKIDSINVHRSAAAESLLAAGNFALIKGTVEEILHLSDMCKNNVQKTGSIEQEDLVGIVSKECKVLALRESCAVLSTGRVYVLSDGIRTIHIKNGSHLLNTVGNDALGPVLAACLAVEANDPFVAILSGLLLFTIASDQAAANVNTKGPGTFVPALIDEIWKLSQLSLNGDDSWAEKAVYEKFE</sequence>
<evidence type="ECO:0000256" key="1">
    <source>
        <dbReference type="ARBA" id="ARBA00001771"/>
    </source>
</evidence>
<evidence type="ECO:0000256" key="9">
    <source>
        <dbReference type="ARBA" id="ARBA00022840"/>
    </source>
</evidence>
<dbReference type="SUPFAM" id="SSF53613">
    <property type="entry name" value="Ribokinase-like"/>
    <property type="match status" value="1"/>
</dbReference>
<keyword evidence="6" id="KW-0479">Metal-binding</keyword>
<feature type="domain" description="Thiamine phosphate synthase/TenI" evidence="12">
    <location>
        <begin position="40"/>
        <end position="215"/>
    </location>
</feature>
<dbReference type="CDD" id="cd00564">
    <property type="entry name" value="TMP_TenI"/>
    <property type="match status" value="1"/>
</dbReference>
<dbReference type="GO" id="GO:0000287">
    <property type="term" value="F:magnesium ion binding"/>
    <property type="evidence" value="ECO:0007669"/>
    <property type="project" value="InterPro"/>
</dbReference>
<dbReference type="GO" id="GO:0005737">
    <property type="term" value="C:cytoplasm"/>
    <property type="evidence" value="ECO:0007669"/>
    <property type="project" value="TreeGrafter"/>
</dbReference>
<evidence type="ECO:0000256" key="10">
    <source>
        <dbReference type="ARBA" id="ARBA00022842"/>
    </source>
</evidence>
<evidence type="ECO:0000256" key="7">
    <source>
        <dbReference type="ARBA" id="ARBA00022741"/>
    </source>
</evidence>
<dbReference type="InParanoid" id="A0A3N4KRH2"/>
<evidence type="ECO:0000256" key="3">
    <source>
        <dbReference type="ARBA" id="ARBA00004868"/>
    </source>
</evidence>
<dbReference type="PANTHER" id="PTHR20857">
    <property type="entry name" value="THIAMINE-PHOSPHATE PYROPHOSPHORYLASE"/>
    <property type="match status" value="1"/>
</dbReference>
<dbReference type="Pfam" id="PF02110">
    <property type="entry name" value="HK"/>
    <property type="match status" value="1"/>
</dbReference>
<dbReference type="Gene3D" id="3.20.20.70">
    <property type="entry name" value="Aldolase class I"/>
    <property type="match status" value="1"/>
</dbReference>
<dbReference type="EC" id="2.7.1.50" evidence="4"/>
<dbReference type="OrthoDB" id="4994at2759"/>
<comment type="pathway">
    <text evidence="3">Cofactor biosynthesis; thiamine diphosphate biosynthesis; 4-methyl-5-(2-phosphoethyl)-thiazole from 5-(2-hydroxyethyl)-4-methylthiazole: step 1/1.</text>
</comment>
<dbReference type="AlphaFoldDB" id="A0A3N4KRH2"/>
<keyword evidence="5" id="KW-0808">Transferase</keyword>
<name>A0A3N4KRH2_9PEZI</name>
<accession>A0A3N4KRH2</accession>
<evidence type="ECO:0000256" key="8">
    <source>
        <dbReference type="ARBA" id="ARBA00022777"/>
    </source>
</evidence>
<keyword evidence="8" id="KW-0418">Kinase</keyword>
<dbReference type="GO" id="GO:0009228">
    <property type="term" value="P:thiamine biosynthetic process"/>
    <property type="evidence" value="ECO:0007669"/>
    <property type="project" value="UniProtKB-KW"/>
</dbReference>
<keyword evidence="11" id="KW-0784">Thiamine biosynthesis</keyword>
<proteinExistence type="predicted"/>
<dbReference type="UniPathway" id="UPA00060">
    <property type="reaction ID" value="UER00139"/>
</dbReference>
<keyword evidence="9" id="KW-0067">ATP-binding</keyword>
<dbReference type="GO" id="GO:0004789">
    <property type="term" value="F:thiamine-phosphate diphosphorylase activity"/>
    <property type="evidence" value="ECO:0007669"/>
    <property type="project" value="TreeGrafter"/>
</dbReference>